<dbReference type="PIRSF" id="PIRSF006171">
    <property type="entry name" value="RR_citrat_malat"/>
    <property type="match status" value="1"/>
</dbReference>
<dbReference type="RefSeq" id="WP_221861522.1">
    <property type="nucleotide sequence ID" value="NZ_JAIKTU010000009.1"/>
</dbReference>
<dbReference type="Pfam" id="PF00072">
    <property type="entry name" value="Response_reg"/>
    <property type="match status" value="1"/>
</dbReference>
<organism evidence="13 14">
    <name type="scientific">Clostridium sardiniense</name>
    <name type="common">Clostridium absonum</name>
    <dbReference type="NCBI Taxonomy" id="29369"/>
    <lineage>
        <taxon>Bacteria</taxon>
        <taxon>Bacillati</taxon>
        <taxon>Bacillota</taxon>
        <taxon>Clostridia</taxon>
        <taxon>Eubacteriales</taxon>
        <taxon>Clostridiaceae</taxon>
        <taxon>Clostridium</taxon>
    </lineage>
</organism>
<keyword evidence="4 10" id="KW-0902">Two-component regulatory system</keyword>
<dbReference type="PANTHER" id="PTHR45526">
    <property type="entry name" value="TRANSCRIPTIONAL REGULATORY PROTEIN DPIA"/>
    <property type="match status" value="1"/>
</dbReference>
<evidence type="ECO:0000256" key="1">
    <source>
        <dbReference type="ARBA" id="ARBA00004496"/>
    </source>
</evidence>
<dbReference type="PROSITE" id="PS50110">
    <property type="entry name" value="RESPONSE_REGULATORY"/>
    <property type="match status" value="1"/>
</dbReference>
<dbReference type="InterPro" id="IPR024187">
    <property type="entry name" value="Sig_transdc_resp-reg_cit/mal"/>
</dbReference>
<keyword evidence="5 10" id="KW-0805">Transcription regulation</keyword>
<dbReference type="Proteomes" id="UP001299068">
    <property type="component" value="Unassembled WGS sequence"/>
</dbReference>
<keyword evidence="14" id="KW-1185">Reference proteome</keyword>
<dbReference type="InterPro" id="IPR013196">
    <property type="entry name" value="HTH_11"/>
</dbReference>
<dbReference type="SMART" id="SM00448">
    <property type="entry name" value="REC"/>
    <property type="match status" value="1"/>
</dbReference>
<feature type="modified residue" description="4-aspartylphosphate" evidence="11">
    <location>
        <position position="54"/>
    </location>
</feature>
<comment type="function">
    <text evidence="9">May play the central regulatory role in sporulation. It may be an element of the effector pathway responsible for the activation of sporulation genes in response to nutritional stress. Spo0A may act in concert with spo0H (a sigma factor) to control the expression of some genes that are critical to the sporulation process.</text>
</comment>
<evidence type="ECO:0000256" key="4">
    <source>
        <dbReference type="ARBA" id="ARBA00023012"/>
    </source>
</evidence>
<evidence type="ECO:0000256" key="11">
    <source>
        <dbReference type="PROSITE-ProRule" id="PRU00169"/>
    </source>
</evidence>
<evidence type="ECO:0000256" key="10">
    <source>
        <dbReference type="PIRNR" id="PIRNR006171"/>
    </source>
</evidence>
<evidence type="ECO:0000256" key="8">
    <source>
        <dbReference type="ARBA" id="ARBA00023163"/>
    </source>
</evidence>
<keyword evidence="6 10" id="KW-0238">DNA-binding</keyword>
<keyword evidence="8 10" id="KW-0804">Transcription</keyword>
<reference evidence="13 14" key="1">
    <citation type="journal article" date="2021" name="Cell Host Microbe">
        <title>in vivo commensal control of Clostridioides difficile virulence.</title>
        <authorList>
            <person name="Girinathan B.P."/>
            <person name="Dibenedetto N."/>
            <person name="Worley J.N."/>
            <person name="Peltier J."/>
            <person name="Arrieta-Ortiz M.L."/>
            <person name="Rupa Christinal Immanuel S."/>
            <person name="Lavin R."/>
            <person name="Delaney M.L."/>
            <person name="Cummins C."/>
            <person name="Hoffmann M."/>
            <person name="Luo Y."/>
            <person name="Gonzalez-Escalona N."/>
            <person name="Allard M."/>
            <person name="Onderdonk A.B."/>
            <person name="Gerber G.K."/>
            <person name="Sonenshein A.L."/>
            <person name="Baliga N."/>
            <person name="Dupuy B."/>
            <person name="Bry L."/>
        </authorList>
    </citation>
    <scope>NUCLEOTIDE SEQUENCE [LARGE SCALE GENOMIC DNA]</scope>
    <source>
        <strain evidence="13 14">DSM 599</strain>
    </source>
</reference>
<evidence type="ECO:0000313" key="14">
    <source>
        <dbReference type="Proteomes" id="UP001299068"/>
    </source>
</evidence>
<evidence type="ECO:0000313" key="13">
    <source>
        <dbReference type="EMBL" id="MBY0756262.1"/>
    </source>
</evidence>
<dbReference type="PANTHER" id="PTHR45526:SF1">
    <property type="entry name" value="TRANSCRIPTIONAL REGULATORY PROTEIN DCUR-RELATED"/>
    <property type="match status" value="1"/>
</dbReference>
<name>A0ABS7L087_CLOSR</name>
<dbReference type="InterPro" id="IPR036388">
    <property type="entry name" value="WH-like_DNA-bd_sf"/>
</dbReference>
<accession>A0ABS7L087</accession>
<evidence type="ECO:0000256" key="2">
    <source>
        <dbReference type="ARBA" id="ARBA00022490"/>
    </source>
</evidence>
<dbReference type="InterPro" id="IPR051271">
    <property type="entry name" value="2C-system_Tx_regulators"/>
</dbReference>
<comment type="caution">
    <text evidence="13">The sequence shown here is derived from an EMBL/GenBank/DDBJ whole genome shotgun (WGS) entry which is preliminary data.</text>
</comment>
<keyword evidence="2 10" id="KW-0963">Cytoplasm</keyword>
<keyword evidence="7 10" id="KW-0010">Activator</keyword>
<dbReference type="Gene3D" id="1.10.10.10">
    <property type="entry name" value="Winged helix-like DNA-binding domain superfamily/Winged helix DNA-binding domain"/>
    <property type="match status" value="1"/>
</dbReference>
<evidence type="ECO:0000256" key="6">
    <source>
        <dbReference type="ARBA" id="ARBA00023125"/>
    </source>
</evidence>
<proteinExistence type="predicted"/>
<dbReference type="Gene3D" id="3.40.50.2300">
    <property type="match status" value="1"/>
</dbReference>
<protein>
    <recommendedName>
        <fullName evidence="10">Transcriptional regulatory protein</fullName>
    </recommendedName>
</protein>
<sequence length="225" mass="26183">MRNVVIVEDDPMVALINKKYVEMIEDFQVVGTVSNKEDLIKLLEKNDVALILMDIYLPKENGIQILKHIRERGIITEVIMMTAADNTEEIKTAFAYGVIDYLIKPFEFDRFKKAIEKYNKKRSLLIGTSKLDQTAVDKLYSDDNISNNEYRDLPKGINKTTLNKIYEVIENNKKEYWTIRQISKETGVSNVTIKKYIDYLESIDKAIVTIDYGNIGRPEYKYTFK</sequence>
<comment type="subcellular location">
    <subcellularLocation>
        <location evidence="1 10">Cytoplasm</location>
    </subcellularLocation>
</comment>
<dbReference type="SUPFAM" id="SSF52172">
    <property type="entry name" value="CheY-like"/>
    <property type="match status" value="1"/>
</dbReference>
<gene>
    <name evidence="13" type="ORF">K5V21_12475</name>
</gene>
<dbReference type="InterPro" id="IPR001789">
    <property type="entry name" value="Sig_transdc_resp-reg_receiver"/>
</dbReference>
<dbReference type="EMBL" id="JAIKTU010000009">
    <property type="protein sequence ID" value="MBY0756262.1"/>
    <property type="molecule type" value="Genomic_DNA"/>
</dbReference>
<evidence type="ECO:0000259" key="12">
    <source>
        <dbReference type="PROSITE" id="PS50110"/>
    </source>
</evidence>
<evidence type="ECO:0000256" key="7">
    <source>
        <dbReference type="ARBA" id="ARBA00023159"/>
    </source>
</evidence>
<evidence type="ECO:0000256" key="9">
    <source>
        <dbReference type="ARBA" id="ARBA00024867"/>
    </source>
</evidence>
<dbReference type="Pfam" id="PF08279">
    <property type="entry name" value="HTH_11"/>
    <property type="match status" value="1"/>
</dbReference>
<evidence type="ECO:0000256" key="3">
    <source>
        <dbReference type="ARBA" id="ARBA00022553"/>
    </source>
</evidence>
<keyword evidence="3 11" id="KW-0597">Phosphoprotein</keyword>
<feature type="domain" description="Response regulatory" evidence="12">
    <location>
        <begin position="3"/>
        <end position="119"/>
    </location>
</feature>
<evidence type="ECO:0000256" key="5">
    <source>
        <dbReference type="ARBA" id="ARBA00023015"/>
    </source>
</evidence>
<dbReference type="InterPro" id="IPR011006">
    <property type="entry name" value="CheY-like_superfamily"/>
</dbReference>